<dbReference type="GO" id="GO:0006457">
    <property type="term" value="P:protein folding"/>
    <property type="evidence" value="ECO:0007669"/>
    <property type="project" value="TreeGrafter"/>
</dbReference>
<dbReference type="InterPro" id="IPR017937">
    <property type="entry name" value="Thioredoxin_CS"/>
</dbReference>
<evidence type="ECO:0000256" key="2">
    <source>
        <dbReference type="SAM" id="MobiDB-lite"/>
    </source>
</evidence>
<accession>A0A7J5Y487</accession>
<dbReference type="InterPro" id="IPR051063">
    <property type="entry name" value="PDI"/>
</dbReference>
<dbReference type="PROSITE" id="PS51352">
    <property type="entry name" value="THIOREDOXIN_2"/>
    <property type="match status" value="1"/>
</dbReference>
<name>A0A7J5Y487_DISMA</name>
<evidence type="ECO:0000313" key="4">
    <source>
        <dbReference type="EMBL" id="KAF3843609.1"/>
    </source>
</evidence>
<protein>
    <recommendedName>
        <fullName evidence="3">Thioredoxin domain-containing protein</fullName>
    </recommendedName>
</protein>
<dbReference type="PANTHER" id="PTHR45672">
    <property type="entry name" value="PROTEIN DISULFIDE-ISOMERASE C17H9.14C-RELATED"/>
    <property type="match status" value="1"/>
</dbReference>
<evidence type="ECO:0000313" key="5">
    <source>
        <dbReference type="Proteomes" id="UP000518266"/>
    </source>
</evidence>
<reference evidence="4 5" key="1">
    <citation type="submission" date="2020-03" db="EMBL/GenBank/DDBJ databases">
        <title>Dissostichus mawsoni Genome sequencing and assembly.</title>
        <authorList>
            <person name="Park H."/>
        </authorList>
    </citation>
    <scope>NUCLEOTIDE SEQUENCE [LARGE SCALE GENOMIC DNA]</scope>
    <source>
        <strain evidence="4">DM0001</strain>
        <tissue evidence="4">Muscle</tissue>
    </source>
</reference>
<comment type="similarity">
    <text evidence="1">Belongs to the protein disulfide isomerase family.</text>
</comment>
<dbReference type="InterPro" id="IPR036249">
    <property type="entry name" value="Thioredoxin-like_sf"/>
</dbReference>
<gene>
    <name evidence="4" type="ORF">F7725_002458</name>
</gene>
<dbReference type="CDD" id="cd02997">
    <property type="entry name" value="PDI_a_PDIR"/>
    <property type="match status" value="1"/>
</dbReference>
<sequence>MKPCAVPKNPWKKRLRLRIQTWQRHHGLLEPAPRESDERGENVHVGAAEKVSDHKDFKKLLRTRTNVLVAYTKTATSGDSHLKLLSDVAQTVKGQGTIAWVNCGESEGRKLCKKVKVDPSSKHGGAELLHYKWNVPHRVQQTFHLQVHGSILKRPIGTPAVEENPEAKDIVHDFRKLLKREERPVLMMFYAPWCGVCKRMQPVFQQAATETKGTYVLAGMNVHPAEFDGLKQEYNVKGYPTFCYFEKGKFLHHFENYGGTAKDIADWMKNFLEEHPAAVIMFYAPWCGHCKKMKPEYDEAAEILNKAADSPGVLAAVDTTVHKAVGERFKISASRPSSISPQAPPPPEQSWEDKPSSVSHLGLEDFREALKKKKHALVMFYAPSELFKEDRKIVYAAVDCTRGQNNELCKQEGVEGYPTFNHYNYGKFVEKYNGDRGEAGFINFMRSLRGRDQVKRKEEL</sequence>
<evidence type="ECO:0000259" key="3">
    <source>
        <dbReference type="PROSITE" id="PS51352"/>
    </source>
</evidence>
<dbReference type="InterPro" id="IPR013766">
    <property type="entry name" value="Thioredoxin_domain"/>
</dbReference>
<dbReference type="SUPFAM" id="SSF52833">
    <property type="entry name" value="Thioredoxin-like"/>
    <property type="match status" value="4"/>
</dbReference>
<organism evidence="4 5">
    <name type="scientific">Dissostichus mawsoni</name>
    <name type="common">Antarctic cod</name>
    <dbReference type="NCBI Taxonomy" id="36200"/>
    <lineage>
        <taxon>Eukaryota</taxon>
        <taxon>Metazoa</taxon>
        <taxon>Chordata</taxon>
        <taxon>Craniata</taxon>
        <taxon>Vertebrata</taxon>
        <taxon>Euteleostomi</taxon>
        <taxon>Actinopterygii</taxon>
        <taxon>Neopterygii</taxon>
        <taxon>Teleostei</taxon>
        <taxon>Neoteleostei</taxon>
        <taxon>Acanthomorphata</taxon>
        <taxon>Eupercaria</taxon>
        <taxon>Perciformes</taxon>
        <taxon>Notothenioidei</taxon>
        <taxon>Nototheniidae</taxon>
        <taxon>Dissostichus</taxon>
    </lineage>
</organism>
<dbReference type="PANTHER" id="PTHR45672:SF2">
    <property type="entry name" value="PROTEIN DISULFIDE-ISOMERASE A5"/>
    <property type="match status" value="1"/>
</dbReference>
<feature type="region of interest" description="Disordered" evidence="2">
    <location>
        <begin position="333"/>
        <end position="357"/>
    </location>
</feature>
<keyword evidence="5" id="KW-1185">Reference proteome</keyword>
<comment type="caution">
    <text evidence="4">The sequence shown here is derived from an EMBL/GenBank/DDBJ whole genome shotgun (WGS) entry which is preliminary data.</text>
</comment>
<dbReference type="GO" id="GO:0005783">
    <property type="term" value="C:endoplasmic reticulum"/>
    <property type="evidence" value="ECO:0007669"/>
    <property type="project" value="TreeGrafter"/>
</dbReference>
<dbReference type="Pfam" id="PF00085">
    <property type="entry name" value="Thioredoxin"/>
    <property type="match status" value="2"/>
</dbReference>
<dbReference type="AlphaFoldDB" id="A0A7J5Y487"/>
<dbReference type="OrthoDB" id="74910at2759"/>
<dbReference type="InterPro" id="IPR046374">
    <property type="entry name" value="PDI_a_PDIR"/>
</dbReference>
<dbReference type="PROSITE" id="PS00194">
    <property type="entry name" value="THIOREDOXIN_1"/>
    <property type="match status" value="1"/>
</dbReference>
<dbReference type="Gene3D" id="3.40.30.10">
    <property type="entry name" value="Glutaredoxin"/>
    <property type="match status" value="4"/>
</dbReference>
<evidence type="ECO:0000256" key="1">
    <source>
        <dbReference type="ARBA" id="ARBA00006347"/>
    </source>
</evidence>
<dbReference type="Proteomes" id="UP000518266">
    <property type="component" value="Unassembled WGS sequence"/>
</dbReference>
<dbReference type="EMBL" id="JAAKFY010000018">
    <property type="protein sequence ID" value="KAF3843609.1"/>
    <property type="molecule type" value="Genomic_DNA"/>
</dbReference>
<feature type="domain" description="Thioredoxin" evidence="3">
    <location>
        <begin position="154"/>
        <end position="277"/>
    </location>
</feature>
<dbReference type="PRINTS" id="PR00421">
    <property type="entry name" value="THIOREDOXIN"/>
</dbReference>
<proteinExistence type="inferred from homology"/>
<dbReference type="GO" id="GO:0003756">
    <property type="term" value="F:protein disulfide isomerase activity"/>
    <property type="evidence" value="ECO:0007669"/>
    <property type="project" value="InterPro"/>
</dbReference>